<reference evidence="2 4" key="1">
    <citation type="submission" date="2015-12" db="EMBL/GenBank/DDBJ databases">
        <title>Intraspecies pangenome expansion in the marine bacterium Alteromonas.</title>
        <authorList>
            <person name="Lopez-Perez M."/>
            <person name="Rodriguez-Valera F."/>
        </authorList>
    </citation>
    <scope>NUCLEOTIDE SEQUENCE [LARGE SCALE GENOMIC DNA]</scope>
    <source>
        <strain evidence="2 4">LMG 21861</strain>
    </source>
</reference>
<dbReference type="InterPro" id="IPR023387">
    <property type="entry name" value="DUF1653-like_dom"/>
</dbReference>
<dbReference type="EMBL" id="CP013926">
    <property type="protein sequence ID" value="AMJ75715.1"/>
    <property type="molecule type" value="Genomic_DNA"/>
</dbReference>
<accession>A0AAW7Z6M9</accession>
<dbReference type="Proteomes" id="UP000056750">
    <property type="component" value="Chromosome"/>
</dbReference>
<evidence type="ECO:0000259" key="1">
    <source>
        <dbReference type="Pfam" id="PF07866"/>
    </source>
</evidence>
<dbReference type="KEGG" id="asq:AVL57_18170"/>
<evidence type="ECO:0000313" key="3">
    <source>
        <dbReference type="EMBL" id="MDO6578666.1"/>
    </source>
</evidence>
<evidence type="ECO:0000313" key="4">
    <source>
        <dbReference type="Proteomes" id="UP000056750"/>
    </source>
</evidence>
<dbReference type="AlphaFoldDB" id="A0AAW7Z6M9"/>
<name>A0AAW7Z6M9_9ALTE</name>
<dbReference type="EMBL" id="JAUOQI010000011">
    <property type="protein sequence ID" value="MDO6578666.1"/>
    <property type="molecule type" value="Genomic_DNA"/>
</dbReference>
<dbReference type="GeneID" id="83259604"/>
<dbReference type="InterPro" id="IPR037135">
    <property type="entry name" value="DUF1653-like_dom_sf"/>
</dbReference>
<dbReference type="Proteomes" id="UP001170717">
    <property type="component" value="Unassembled WGS sequence"/>
</dbReference>
<reference evidence="3" key="2">
    <citation type="submission" date="2023-07" db="EMBL/GenBank/DDBJ databases">
        <title>Genome content predicts the carbon catabolic preferences of heterotrophic bacteria.</title>
        <authorList>
            <person name="Gralka M."/>
        </authorList>
    </citation>
    <scope>NUCLEOTIDE SEQUENCE</scope>
    <source>
        <strain evidence="3">F2M12</strain>
    </source>
</reference>
<protein>
    <submittedName>
        <fullName evidence="3">DUF1653 domain-containing protein</fullName>
    </submittedName>
</protein>
<organism evidence="3 5">
    <name type="scientific">Alteromonas stellipolaris</name>
    <dbReference type="NCBI Taxonomy" id="233316"/>
    <lineage>
        <taxon>Bacteria</taxon>
        <taxon>Pseudomonadati</taxon>
        <taxon>Pseudomonadota</taxon>
        <taxon>Gammaproteobacteria</taxon>
        <taxon>Alteromonadales</taxon>
        <taxon>Alteromonadaceae</taxon>
        <taxon>Alteromonas/Salinimonas group</taxon>
        <taxon>Alteromonas</taxon>
    </lineage>
</organism>
<gene>
    <name evidence="2" type="ORF">AVL57_18170</name>
    <name evidence="3" type="ORF">Q4527_14775</name>
</gene>
<proteinExistence type="predicted"/>
<keyword evidence="4" id="KW-1185">Reference proteome</keyword>
<dbReference type="RefSeq" id="WP_057789310.1">
    <property type="nucleotide sequence ID" value="NZ_CANLMS010000010.1"/>
</dbReference>
<sequence>MSATETKTPELRTPGRYRHYKGSDYDVYEVATHSEDESSLVVYRPCYGEKALWVRPLSMFLEEVVVEGKPVPRFAYIGDIPTDEKMI</sequence>
<dbReference type="Pfam" id="PF07866">
    <property type="entry name" value="DUF1653"/>
    <property type="match status" value="1"/>
</dbReference>
<evidence type="ECO:0000313" key="2">
    <source>
        <dbReference type="EMBL" id="AMJ75715.1"/>
    </source>
</evidence>
<evidence type="ECO:0000313" key="5">
    <source>
        <dbReference type="Proteomes" id="UP001170717"/>
    </source>
</evidence>
<feature type="domain" description="DUF1653" evidence="1">
    <location>
        <begin position="15"/>
        <end position="76"/>
    </location>
</feature>
<dbReference type="Gene3D" id="2.30.30.320">
    <property type="entry name" value="DUF1653-like domain"/>
    <property type="match status" value="1"/>
</dbReference>